<dbReference type="EMBL" id="KK101163">
    <property type="protein sequence ID" value="KIZ01942.1"/>
    <property type="molecule type" value="Genomic_DNA"/>
</dbReference>
<evidence type="ECO:0000313" key="3">
    <source>
        <dbReference type="Proteomes" id="UP000054498"/>
    </source>
</evidence>
<name>A0A0D2MN01_9CHLO</name>
<proteinExistence type="predicted"/>
<organism evidence="2 3">
    <name type="scientific">Monoraphidium neglectum</name>
    <dbReference type="NCBI Taxonomy" id="145388"/>
    <lineage>
        <taxon>Eukaryota</taxon>
        <taxon>Viridiplantae</taxon>
        <taxon>Chlorophyta</taxon>
        <taxon>core chlorophytes</taxon>
        <taxon>Chlorophyceae</taxon>
        <taxon>CS clade</taxon>
        <taxon>Sphaeropleales</taxon>
        <taxon>Selenastraceae</taxon>
        <taxon>Monoraphidium</taxon>
    </lineage>
</organism>
<keyword evidence="3" id="KW-1185">Reference proteome</keyword>
<dbReference type="OrthoDB" id="566577at2759"/>
<evidence type="ECO:0000259" key="1">
    <source>
        <dbReference type="Pfam" id="PF20670"/>
    </source>
</evidence>
<protein>
    <recommendedName>
        <fullName evidence="1">DUF6816 domain-containing protein</fullName>
    </recommendedName>
</protein>
<dbReference type="Proteomes" id="UP000054498">
    <property type="component" value="Unassembled WGS sequence"/>
</dbReference>
<evidence type="ECO:0000313" key="2">
    <source>
        <dbReference type="EMBL" id="KIZ01942.1"/>
    </source>
</evidence>
<dbReference type="RefSeq" id="XP_013900961.1">
    <property type="nucleotide sequence ID" value="XM_014045507.1"/>
</dbReference>
<accession>A0A0D2MN01</accession>
<gene>
    <name evidence="2" type="ORF">MNEG_6020</name>
</gene>
<dbReference type="InterPro" id="IPR049213">
    <property type="entry name" value="DUF6816"/>
</dbReference>
<dbReference type="KEGG" id="mng:MNEG_6020"/>
<dbReference type="Pfam" id="PF20670">
    <property type="entry name" value="DUF6816"/>
    <property type="match status" value="1"/>
</dbReference>
<reference evidence="2 3" key="1">
    <citation type="journal article" date="2013" name="BMC Genomics">
        <title>Reconstruction of the lipid metabolism for the microalga Monoraphidium neglectum from its genome sequence reveals characteristics suitable for biofuel production.</title>
        <authorList>
            <person name="Bogen C."/>
            <person name="Al-Dilaimi A."/>
            <person name="Albersmeier A."/>
            <person name="Wichmann J."/>
            <person name="Grundmann M."/>
            <person name="Rupp O."/>
            <person name="Lauersen K.J."/>
            <person name="Blifernez-Klassen O."/>
            <person name="Kalinowski J."/>
            <person name="Goesmann A."/>
            <person name="Mussgnug J.H."/>
            <person name="Kruse O."/>
        </authorList>
    </citation>
    <scope>NUCLEOTIDE SEQUENCE [LARGE SCALE GENOMIC DNA]</scope>
    <source>
        <strain evidence="2 3">SAG 48.87</strain>
    </source>
</reference>
<feature type="domain" description="DUF6816" evidence="1">
    <location>
        <begin position="61"/>
        <end position="194"/>
    </location>
</feature>
<dbReference type="GeneID" id="25738896"/>
<sequence>MEPLQALFARAFTISCRRSVIAVPPLLVGAAAAIGPQLLLPQPAVASKLGGAVDSAWEALGGGPADLYFPEQFLGTWDVVSTLVKVETPLGEDKLPNPASVRRAKEADLGQPNGYQVAFVRNKGGKVIFDRRFNVSALMSQYYPSIDFGGRITWDPNDPNILQLRMPKGGLDVRTRVTRRSEVFDLDGNTRVKASQCFTKYL</sequence>
<dbReference type="AlphaFoldDB" id="A0A0D2MN01"/>